<dbReference type="PANTHER" id="PTHR43768">
    <property type="entry name" value="TREHALOSE 6-PHOSPHATE PHOSPHATASE"/>
    <property type="match status" value="1"/>
</dbReference>
<comment type="catalytic activity">
    <reaction evidence="1 6">
        <text>alpha,alpha-trehalose 6-phosphate + H2O = alpha,alpha-trehalose + phosphate</text>
        <dbReference type="Rhea" id="RHEA:23420"/>
        <dbReference type="ChEBI" id="CHEBI:15377"/>
        <dbReference type="ChEBI" id="CHEBI:16551"/>
        <dbReference type="ChEBI" id="CHEBI:43474"/>
        <dbReference type="ChEBI" id="CHEBI:58429"/>
        <dbReference type="EC" id="3.1.3.12"/>
    </reaction>
</comment>
<name>A0A2N4T599_9MICC</name>
<dbReference type="NCBIfam" id="TIGR00685">
    <property type="entry name" value="T6PP"/>
    <property type="match status" value="1"/>
</dbReference>
<comment type="caution">
    <text evidence="7">The sequence shown here is derived from an EMBL/GenBank/DDBJ whole genome shotgun (WGS) entry which is preliminary data.</text>
</comment>
<keyword evidence="6" id="KW-0479">Metal-binding</keyword>
<evidence type="ECO:0000256" key="5">
    <source>
        <dbReference type="ARBA" id="ARBA00024179"/>
    </source>
</evidence>
<dbReference type="Pfam" id="PF02358">
    <property type="entry name" value="Trehalose_PPase"/>
    <property type="match status" value="1"/>
</dbReference>
<organism evidence="7 8">
    <name type="scientific">Kocuria flava</name>
    <dbReference type="NCBI Taxonomy" id="446860"/>
    <lineage>
        <taxon>Bacteria</taxon>
        <taxon>Bacillati</taxon>
        <taxon>Actinomycetota</taxon>
        <taxon>Actinomycetes</taxon>
        <taxon>Micrococcales</taxon>
        <taxon>Micrococcaceae</taxon>
        <taxon>Kocuria</taxon>
    </lineage>
</organism>
<dbReference type="SUPFAM" id="SSF56784">
    <property type="entry name" value="HAD-like"/>
    <property type="match status" value="1"/>
</dbReference>
<evidence type="ECO:0000313" key="8">
    <source>
        <dbReference type="Proteomes" id="UP000234632"/>
    </source>
</evidence>
<dbReference type="GO" id="GO:0005992">
    <property type="term" value="P:trehalose biosynthetic process"/>
    <property type="evidence" value="ECO:0007669"/>
    <property type="project" value="UniProtKB-UniPathway"/>
</dbReference>
<dbReference type="InterPro" id="IPR006379">
    <property type="entry name" value="HAD-SF_hydro_IIB"/>
</dbReference>
<comment type="cofactor">
    <cofactor evidence="6">
        <name>Mg(2+)</name>
        <dbReference type="ChEBI" id="CHEBI:18420"/>
    </cofactor>
</comment>
<accession>A0A2N4T599</accession>
<keyword evidence="4 6" id="KW-0378">Hydrolase</keyword>
<dbReference type="InterPro" id="IPR003337">
    <property type="entry name" value="Trehalose_PPase"/>
</dbReference>
<sequence>MSRTDDDALRAGAGAQESLDRALERAAAAGTLLVALDFDGTLAPFTADPGESRALPEAQSAMEALLQEQDTYVAVISGRPMAFLRSVVDPAGRMLLSGSHGAEVHLDALGDAAEDMELRLSPEQQELLAAATALVQQQVARWPGSLLELKPTGAAFHTRTMDDQSRCAQAEQEMVEAFEQLDGLRITPGQHVVESSVHSATKGEGITAFMQATGADVTLFAGDDVTDENAMRELGPHDVGIKVGSGQSVAAHRVAGPHELAAALTRLAGLRAGR</sequence>
<proteinExistence type="inferred from homology"/>
<dbReference type="InterPro" id="IPR036412">
    <property type="entry name" value="HAD-like_sf"/>
</dbReference>
<dbReference type="NCBIfam" id="TIGR01484">
    <property type="entry name" value="HAD-SF-IIB"/>
    <property type="match status" value="1"/>
</dbReference>
<evidence type="ECO:0000256" key="4">
    <source>
        <dbReference type="ARBA" id="ARBA00022801"/>
    </source>
</evidence>
<comment type="pathway">
    <text evidence="2 6">Glycan biosynthesis; trehalose biosynthesis.</text>
</comment>
<dbReference type="InterPro" id="IPR044651">
    <property type="entry name" value="OTSB-like"/>
</dbReference>
<dbReference type="Proteomes" id="UP000234632">
    <property type="component" value="Unassembled WGS sequence"/>
</dbReference>
<dbReference type="EC" id="3.1.3.12" evidence="6"/>
<dbReference type="InterPro" id="IPR023214">
    <property type="entry name" value="HAD_sf"/>
</dbReference>
<dbReference type="Gene3D" id="3.30.70.1020">
    <property type="entry name" value="Trehalose-6-phosphate phosphatase related protein, domain 2"/>
    <property type="match status" value="1"/>
</dbReference>
<evidence type="ECO:0000256" key="3">
    <source>
        <dbReference type="ARBA" id="ARBA00008770"/>
    </source>
</evidence>
<dbReference type="EMBL" id="LOMZ01000001">
    <property type="protein sequence ID" value="PLC13407.1"/>
    <property type="molecule type" value="Genomic_DNA"/>
</dbReference>
<dbReference type="RefSeq" id="WP_101852910.1">
    <property type="nucleotide sequence ID" value="NZ_LOMZ01000001.1"/>
</dbReference>
<comment type="similarity">
    <text evidence="3 6">Belongs to the trehalose phosphatase family.</text>
</comment>
<dbReference type="AlphaFoldDB" id="A0A2N4T599"/>
<dbReference type="GO" id="GO:0004805">
    <property type="term" value="F:trehalose-phosphatase activity"/>
    <property type="evidence" value="ECO:0007669"/>
    <property type="project" value="UniProtKB-EC"/>
</dbReference>
<evidence type="ECO:0000256" key="6">
    <source>
        <dbReference type="RuleBase" id="RU361117"/>
    </source>
</evidence>
<dbReference type="UniPathway" id="UPA00299"/>
<dbReference type="GO" id="GO:0046872">
    <property type="term" value="F:metal ion binding"/>
    <property type="evidence" value="ECO:0007669"/>
    <property type="project" value="UniProtKB-KW"/>
</dbReference>
<comment type="function">
    <text evidence="5 6">Removes the phosphate from trehalose 6-phosphate to produce free trehalose.</text>
</comment>
<reference evidence="7 8" key="1">
    <citation type="submission" date="2015-12" db="EMBL/GenBank/DDBJ databases">
        <authorList>
            <person name="Shamseldin A."/>
            <person name="Moawad H."/>
            <person name="Abd El-Rahim W.M."/>
            <person name="Sadowsky M.J."/>
        </authorList>
    </citation>
    <scope>NUCLEOTIDE SEQUENCE [LARGE SCALE GENOMIC DNA]</scope>
    <source>
        <strain evidence="7 8">S43</strain>
    </source>
</reference>
<protein>
    <recommendedName>
        <fullName evidence="6">Trehalose 6-phosphate phosphatase</fullName>
        <ecNumber evidence="6">3.1.3.12</ecNumber>
    </recommendedName>
</protein>
<dbReference type="PANTHER" id="PTHR43768:SF3">
    <property type="entry name" value="TREHALOSE 6-PHOSPHATE PHOSPHATASE"/>
    <property type="match status" value="1"/>
</dbReference>
<keyword evidence="6" id="KW-0460">Magnesium</keyword>
<gene>
    <name evidence="7" type="ORF">AUQ48_15785</name>
</gene>
<evidence type="ECO:0000256" key="1">
    <source>
        <dbReference type="ARBA" id="ARBA00000500"/>
    </source>
</evidence>
<evidence type="ECO:0000313" key="7">
    <source>
        <dbReference type="EMBL" id="PLC13407.1"/>
    </source>
</evidence>
<dbReference type="Gene3D" id="3.40.50.1000">
    <property type="entry name" value="HAD superfamily/HAD-like"/>
    <property type="match status" value="1"/>
</dbReference>
<evidence type="ECO:0000256" key="2">
    <source>
        <dbReference type="ARBA" id="ARBA00005199"/>
    </source>
</evidence>